<dbReference type="AlphaFoldDB" id="A0AA37ST91"/>
<dbReference type="Pfam" id="PF01261">
    <property type="entry name" value="AP_endonuc_2"/>
    <property type="match status" value="1"/>
</dbReference>
<dbReference type="Proteomes" id="UP001156666">
    <property type="component" value="Unassembled WGS sequence"/>
</dbReference>
<organism evidence="2 3">
    <name type="scientific">Portibacter lacus</name>
    <dbReference type="NCBI Taxonomy" id="1099794"/>
    <lineage>
        <taxon>Bacteria</taxon>
        <taxon>Pseudomonadati</taxon>
        <taxon>Bacteroidota</taxon>
        <taxon>Saprospiria</taxon>
        <taxon>Saprospirales</taxon>
        <taxon>Haliscomenobacteraceae</taxon>
        <taxon>Portibacter</taxon>
    </lineage>
</organism>
<dbReference type="PANTHER" id="PTHR12110">
    <property type="entry name" value="HYDROXYPYRUVATE ISOMERASE"/>
    <property type="match status" value="1"/>
</dbReference>
<sequence length="306" mass="34793">MTETFDKNIVCCFLYPISKYGYPPPAKDMVKHIREMSEMGFRSIELEGIRKDHLLEVVSRKDEIKSVLEELELEVPYFCTVLPGLSSPDASVKQENIELFRKGCEMAQALGSKGVLDNGPLPPWIFPDDIPVARHYDAEVLGKARISEHIDWDVYWKGLVATMQELCDIAADHGLTYQIHPADGVLASNTDGFLYLAEHVNRSNLRFNFDTANLFVRKENLQLALLRLSKYIDYIHISDNRGHRTEHLPIGKGSIEWDTFFKTLKQANFDGLIGIDVGGSESEVGNLEEAYIDTYHKIKHYQDEIG</sequence>
<keyword evidence="3" id="KW-1185">Reference proteome</keyword>
<name>A0AA37ST91_9BACT</name>
<reference evidence="2" key="1">
    <citation type="journal article" date="2014" name="Int. J. Syst. Evol. Microbiol.">
        <title>Complete genome sequence of Corynebacterium casei LMG S-19264T (=DSM 44701T), isolated from a smear-ripened cheese.</title>
        <authorList>
            <consortium name="US DOE Joint Genome Institute (JGI-PGF)"/>
            <person name="Walter F."/>
            <person name="Albersmeier A."/>
            <person name="Kalinowski J."/>
            <person name="Ruckert C."/>
        </authorList>
    </citation>
    <scope>NUCLEOTIDE SEQUENCE</scope>
    <source>
        <strain evidence="2">NBRC 108769</strain>
    </source>
</reference>
<dbReference type="Gene3D" id="3.20.20.150">
    <property type="entry name" value="Divalent-metal-dependent TIM barrel enzymes"/>
    <property type="match status" value="1"/>
</dbReference>
<proteinExistence type="predicted"/>
<dbReference type="GO" id="GO:0016853">
    <property type="term" value="F:isomerase activity"/>
    <property type="evidence" value="ECO:0007669"/>
    <property type="project" value="UniProtKB-KW"/>
</dbReference>
<gene>
    <name evidence="2" type="ORF">GCM10007940_44380</name>
</gene>
<protein>
    <submittedName>
        <fullName evidence="2">Xylose isomerase</fullName>
    </submittedName>
</protein>
<evidence type="ECO:0000259" key="1">
    <source>
        <dbReference type="Pfam" id="PF01261"/>
    </source>
</evidence>
<keyword evidence="2" id="KW-0413">Isomerase</keyword>
<feature type="domain" description="Xylose isomerase-like TIM barrel" evidence="1">
    <location>
        <begin position="34"/>
        <end position="281"/>
    </location>
</feature>
<comment type="caution">
    <text evidence="2">The sequence shown here is derived from an EMBL/GenBank/DDBJ whole genome shotgun (WGS) entry which is preliminary data.</text>
</comment>
<dbReference type="SUPFAM" id="SSF51658">
    <property type="entry name" value="Xylose isomerase-like"/>
    <property type="match status" value="1"/>
</dbReference>
<reference evidence="2" key="2">
    <citation type="submission" date="2023-01" db="EMBL/GenBank/DDBJ databases">
        <title>Draft genome sequence of Portibacter lacus strain NBRC 108769.</title>
        <authorList>
            <person name="Sun Q."/>
            <person name="Mori K."/>
        </authorList>
    </citation>
    <scope>NUCLEOTIDE SEQUENCE</scope>
    <source>
        <strain evidence="2">NBRC 108769</strain>
    </source>
</reference>
<evidence type="ECO:0000313" key="2">
    <source>
        <dbReference type="EMBL" id="GLR19822.1"/>
    </source>
</evidence>
<dbReference type="EMBL" id="BSOH01000037">
    <property type="protein sequence ID" value="GLR19822.1"/>
    <property type="molecule type" value="Genomic_DNA"/>
</dbReference>
<dbReference type="InterPro" id="IPR013022">
    <property type="entry name" value="Xyl_isomerase-like_TIM-brl"/>
</dbReference>
<evidence type="ECO:0000313" key="3">
    <source>
        <dbReference type="Proteomes" id="UP001156666"/>
    </source>
</evidence>
<dbReference type="InterPro" id="IPR050312">
    <property type="entry name" value="IolE/XylAMocC-like"/>
</dbReference>
<accession>A0AA37ST91</accession>
<dbReference type="RefSeq" id="WP_235293351.1">
    <property type="nucleotide sequence ID" value="NZ_BSOH01000037.1"/>
</dbReference>
<dbReference type="InterPro" id="IPR036237">
    <property type="entry name" value="Xyl_isomerase-like_sf"/>
</dbReference>